<sequence length="978" mass="102128">MTASSSSPTLLAKTVSTTAGVTHIDLNFSATMAKGRGSIFVTDGAVQTVIDRATGEPKLRVVGATFTKEIPLSQVTVNGSHVSFDAAGLAGGKHYSIFMGAGTLTSGGSPFAGYTVPNQVAFDVAAAPSGLSASFAFENTSLKAGQDIEVYVTLSQSVASLDASAFSAENASVLSVTGTDDPRIWKVVLTRSTSVADAENVLRLDLTKVETAPGVHGSGTATSPSYAVDTLVNPWISLAGPAWDSGVSREDNLINSTTPYLQGELHGGLDDGDVIELFINGTRVDSAHIDVVRESSPWTWSYSPGDGEEGPYFDEGANTVTVHVKNGDHTSAAYSTTVTVDTVAPEIDARPSETAALPLTEDIVITFTETLYWANMESDMMSVSVYCPEDGTVRDVWIDASAFIGGGDVLTLDPSELELETGKHYELRLPDGLTDYAGNSLADPLIGFHTGAVDLTGPSATHVLVAGERIDDRFFFKANDTITFRVKFDEAIRQASDAILSVELSNGGRAEVDTIEGDEVTFTYTVEGEDTDIGNLTITDASMLIENIEDLAGNPLTGAHIVFDGLHEYMGFGYGYLPVGVTVDTEAPDAPATPSLAAGSDSGIADDDITNDRTPTLKGIAEARAWVSIYEGSTCLGGIRADESGKWEIGIDSELGAGTHNLRIVQTDRAGNESSDTSYALTIDYSADALEAPVLTGGTTLTGSGAEAHADIKIISGETVVGVGSADADGNWTALFGAPLEQGSHTYTVRQIDQAGNVSGDSAPITFTVDHSAPPVSMDTPDLDAASDSGLSDHDDITNTDTPTFTGGGAVPGRVVVLYANGVEKGRIEADASGNWRITSSRLADGDYSIAIRELDADGHAVGSSESLGVRIDTMAPELLSALANQSRKEFELSFDEDVDFTPAGFFQLKQNDANVGHFDADSFNWALGGGAGGAASVLSLDVAASGRFKLEMNSSAIADLAGNVAVFVGTPEWTFDL</sequence>
<feature type="domain" description="Bacterial Ig-like" evidence="4">
    <location>
        <begin position="593"/>
        <end position="684"/>
    </location>
</feature>
<dbReference type="InterPro" id="IPR044048">
    <property type="entry name" value="Big_12"/>
</dbReference>
<evidence type="ECO:0000313" key="6">
    <source>
        <dbReference type="EMBL" id="MCS0596443.1"/>
    </source>
</evidence>
<dbReference type="EMBL" id="JANUHA010000005">
    <property type="protein sequence ID" value="MCS0596443.1"/>
    <property type="molecule type" value="Genomic_DNA"/>
</dbReference>
<keyword evidence="7" id="KW-1185">Reference proteome</keyword>
<name>A0ABT2AJR7_9BURK</name>
<comment type="caution">
    <text evidence="6">The sequence shown here is derived from an EMBL/GenBank/DDBJ whole genome shotgun (WGS) entry which is preliminary data.</text>
</comment>
<dbReference type="Proteomes" id="UP001206572">
    <property type="component" value="Unassembled WGS sequence"/>
</dbReference>
<protein>
    <submittedName>
        <fullName evidence="6">Ig-like domain-containing protein</fullName>
    </submittedName>
</protein>
<reference evidence="6 7" key="1">
    <citation type="submission" date="2022-08" db="EMBL/GenBank/DDBJ databases">
        <title>Reclassification of Massilia species as members of the genera Telluria, Duganella, Pseudoduganella, Mokoshia gen. nov. and Zemynaea gen. nov. using orthogonal and non-orthogonal genome-based approaches.</title>
        <authorList>
            <person name="Bowman J.P."/>
        </authorList>
    </citation>
    <scope>NUCLEOTIDE SEQUENCE [LARGE SCALE GENOMIC DNA]</scope>
    <source>
        <strain evidence="6 7">JCM 31661</strain>
    </source>
</reference>
<evidence type="ECO:0000256" key="1">
    <source>
        <dbReference type="ARBA" id="ARBA00022729"/>
    </source>
</evidence>
<dbReference type="NCBIfam" id="NF033510">
    <property type="entry name" value="Ca_tandemer"/>
    <property type="match status" value="3"/>
</dbReference>
<gene>
    <name evidence="6" type="ORF">NX780_08775</name>
</gene>
<accession>A0ABT2AJR7</accession>
<feature type="domain" description="SbsA Ig-like" evidence="3">
    <location>
        <begin position="341"/>
        <end position="444"/>
    </location>
</feature>
<feature type="region of interest" description="Disordered" evidence="2">
    <location>
        <begin position="588"/>
        <end position="611"/>
    </location>
</feature>
<feature type="domain" description="Bacterial Ig-like" evidence="5">
    <location>
        <begin position="133"/>
        <end position="228"/>
    </location>
</feature>
<organism evidence="6 7">
    <name type="scientific">Massilia agri</name>
    <dbReference type="NCBI Taxonomy" id="1886785"/>
    <lineage>
        <taxon>Bacteria</taxon>
        <taxon>Pseudomonadati</taxon>
        <taxon>Pseudomonadota</taxon>
        <taxon>Betaproteobacteria</taxon>
        <taxon>Burkholderiales</taxon>
        <taxon>Oxalobacteraceae</taxon>
        <taxon>Telluria group</taxon>
        <taxon>Massilia</taxon>
    </lineage>
</organism>
<dbReference type="InterPro" id="IPR044016">
    <property type="entry name" value="Big_13"/>
</dbReference>
<dbReference type="InterPro" id="IPR032812">
    <property type="entry name" value="SbsA_Ig"/>
</dbReference>
<evidence type="ECO:0000259" key="5">
    <source>
        <dbReference type="Pfam" id="PF19078"/>
    </source>
</evidence>
<evidence type="ECO:0000259" key="4">
    <source>
        <dbReference type="Pfam" id="PF19077"/>
    </source>
</evidence>
<dbReference type="Pfam" id="PF19077">
    <property type="entry name" value="Big_13"/>
    <property type="match status" value="3"/>
</dbReference>
<dbReference type="Pfam" id="PF19078">
    <property type="entry name" value="Big_12"/>
    <property type="match status" value="1"/>
</dbReference>
<feature type="domain" description="Bacterial Ig-like" evidence="4">
    <location>
        <begin position="778"/>
        <end position="874"/>
    </location>
</feature>
<feature type="domain" description="Bacterial Ig-like" evidence="4">
    <location>
        <begin position="708"/>
        <end position="770"/>
    </location>
</feature>
<dbReference type="Gene3D" id="2.60.40.10">
    <property type="entry name" value="Immunoglobulins"/>
    <property type="match status" value="4"/>
</dbReference>
<proteinExistence type="predicted"/>
<dbReference type="InterPro" id="IPR013783">
    <property type="entry name" value="Ig-like_fold"/>
</dbReference>
<evidence type="ECO:0000256" key="2">
    <source>
        <dbReference type="SAM" id="MobiDB-lite"/>
    </source>
</evidence>
<keyword evidence="1" id="KW-0732">Signal</keyword>
<evidence type="ECO:0000313" key="7">
    <source>
        <dbReference type="Proteomes" id="UP001206572"/>
    </source>
</evidence>
<dbReference type="Pfam" id="PF13205">
    <property type="entry name" value="Big_5"/>
    <property type="match status" value="1"/>
</dbReference>
<evidence type="ECO:0000259" key="3">
    <source>
        <dbReference type="Pfam" id="PF13205"/>
    </source>
</evidence>
<dbReference type="RefSeq" id="WP_258827487.1">
    <property type="nucleotide sequence ID" value="NZ_JANUHA010000005.1"/>
</dbReference>